<dbReference type="InterPro" id="IPR012854">
    <property type="entry name" value="Cu_amine_oxidase-like_N"/>
</dbReference>
<dbReference type="Proteomes" id="UP000681526">
    <property type="component" value="Unassembled WGS sequence"/>
</dbReference>
<evidence type="ECO:0000259" key="2">
    <source>
        <dbReference type="Pfam" id="PF07833"/>
    </source>
</evidence>
<keyword evidence="3" id="KW-0560">Oxidoreductase</keyword>
<dbReference type="EC" id="1.4.3.21" evidence="3"/>
<dbReference type="RefSeq" id="WP_213483667.1">
    <property type="nucleotide sequence ID" value="NZ_CAJRAY010000019.1"/>
</dbReference>
<organism evidence="3 4">
    <name type="scientific">Thermobacillus xylanilyticus</name>
    <dbReference type="NCBI Taxonomy" id="76633"/>
    <lineage>
        <taxon>Bacteria</taxon>
        <taxon>Bacillati</taxon>
        <taxon>Bacillota</taxon>
        <taxon>Bacilli</taxon>
        <taxon>Bacillales</taxon>
        <taxon>Paenibacillaceae</taxon>
        <taxon>Thermobacillus</taxon>
    </lineage>
</organism>
<feature type="chain" id="PRO_5045587903" evidence="1">
    <location>
        <begin position="22"/>
        <end position="154"/>
    </location>
</feature>
<protein>
    <submittedName>
        <fullName evidence="3">Copper amine oxidase-like domain-containing protein</fullName>
        <ecNumber evidence="3">1.4.3.21</ecNumber>
    </submittedName>
</protein>
<reference evidence="3 4" key="1">
    <citation type="submission" date="2021-04" db="EMBL/GenBank/DDBJ databases">
        <authorList>
            <person name="Rakotoarivonina H."/>
        </authorList>
    </citation>
    <scope>NUCLEOTIDE SEQUENCE [LARGE SCALE GENOMIC DNA]</scope>
    <source>
        <strain evidence="3 4">XE</strain>
    </source>
</reference>
<accession>A0ABM8V217</accession>
<dbReference type="GO" id="GO:0008131">
    <property type="term" value="F:primary methylamine oxidase activity"/>
    <property type="evidence" value="ECO:0007669"/>
    <property type="project" value="UniProtKB-EC"/>
</dbReference>
<dbReference type="Gene3D" id="3.30.457.10">
    <property type="entry name" value="Copper amine oxidase-like, N-terminal domain"/>
    <property type="match status" value="1"/>
</dbReference>
<dbReference type="SUPFAM" id="SSF55383">
    <property type="entry name" value="Copper amine oxidase, domain N"/>
    <property type="match status" value="1"/>
</dbReference>
<evidence type="ECO:0000256" key="1">
    <source>
        <dbReference type="SAM" id="SignalP"/>
    </source>
</evidence>
<evidence type="ECO:0000313" key="4">
    <source>
        <dbReference type="Proteomes" id="UP000681526"/>
    </source>
</evidence>
<comment type="caution">
    <text evidence="3">The sequence shown here is derived from an EMBL/GenBank/DDBJ whole genome shotgun (WGS) entry which is preliminary data.</text>
</comment>
<dbReference type="Pfam" id="PF07833">
    <property type="entry name" value="Cu_amine_oxidN1"/>
    <property type="match status" value="1"/>
</dbReference>
<sequence length="154" mass="17162">MKKLSLCAAVLLLCLPMAASAQETDYSYYTKYAVKVILNGEEMDFTPPAIAVNDNTMVPFRPLFEALGAEVIWQPGTKTITATKDGTTIKITIDSQTAYVNDEEVKLTQSPFTSKYKDGNMYTFVNLRFISEALGAVVTFTKEPVPTVYIQHWD</sequence>
<keyword evidence="1" id="KW-0732">Signal</keyword>
<dbReference type="EMBL" id="CAJRAY010000019">
    <property type="protein sequence ID" value="CAG5080827.1"/>
    <property type="molecule type" value="Genomic_DNA"/>
</dbReference>
<evidence type="ECO:0000313" key="3">
    <source>
        <dbReference type="EMBL" id="CAG5080827.1"/>
    </source>
</evidence>
<keyword evidence="4" id="KW-1185">Reference proteome</keyword>
<feature type="signal peptide" evidence="1">
    <location>
        <begin position="1"/>
        <end position="21"/>
    </location>
</feature>
<gene>
    <name evidence="3" type="primary">txxe 105</name>
    <name evidence="3" type="ORF">TXXE_04585</name>
</gene>
<name>A0ABM8V217_THEXY</name>
<feature type="domain" description="Copper amine oxidase-like N-terminal" evidence="2">
    <location>
        <begin position="38"/>
        <end position="143"/>
    </location>
</feature>
<proteinExistence type="predicted"/>
<dbReference type="InterPro" id="IPR036582">
    <property type="entry name" value="Mao_N_sf"/>
</dbReference>